<dbReference type="GO" id="GO:0008168">
    <property type="term" value="F:methyltransferase activity"/>
    <property type="evidence" value="ECO:0007669"/>
    <property type="project" value="UniProtKB-KW"/>
</dbReference>
<dbReference type="InterPro" id="IPR029063">
    <property type="entry name" value="SAM-dependent_MTases_sf"/>
</dbReference>
<evidence type="ECO:0000259" key="4">
    <source>
        <dbReference type="Pfam" id="PF13847"/>
    </source>
</evidence>
<dbReference type="GO" id="GO:0032259">
    <property type="term" value="P:methylation"/>
    <property type="evidence" value="ECO:0007669"/>
    <property type="project" value="UniProtKB-KW"/>
</dbReference>
<evidence type="ECO:0000256" key="1">
    <source>
        <dbReference type="ARBA" id="ARBA00008361"/>
    </source>
</evidence>
<dbReference type="PANTHER" id="PTHR12176">
    <property type="entry name" value="SAM-DEPENDENT METHYLTRANSFERASE SUPERFAMILY PROTEIN"/>
    <property type="match status" value="1"/>
</dbReference>
<feature type="domain" description="Methyltransferase" evidence="4">
    <location>
        <begin position="52"/>
        <end position="191"/>
    </location>
</feature>
<organism evidence="5">
    <name type="scientific">Guillardia theta</name>
    <name type="common">Cryptophyte</name>
    <name type="synonym">Cryptomonas phi</name>
    <dbReference type="NCBI Taxonomy" id="55529"/>
    <lineage>
        <taxon>Eukaryota</taxon>
        <taxon>Cryptophyceae</taxon>
        <taxon>Pyrenomonadales</taxon>
        <taxon>Geminigeraceae</taxon>
        <taxon>Guillardia</taxon>
    </lineage>
</organism>
<comment type="similarity">
    <text evidence="1">Belongs to the methyltransferase superfamily.</text>
</comment>
<gene>
    <name evidence="5" type="ORF">GTHE00462_LOCUS38747</name>
</gene>
<evidence type="ECO:0000313" key="5">
    <source>
        <dbReference type="EMBL" id="CAE2340276.1"/>
    </source>
</evidence>
<protein>
    <recommendedName>
        <fullName evidence="4">Methyltransferase domain-containing protein</fullName>
    </recommendedName>
</protein>
<dbReference type="Gene3D" id="3.40.50.150">
    <property type="entry name" value="Vaccinia Virus protein VP39"/>
    <property type="match status" value="1"/>
</dbReference>
<dbReference type="CDD" id="cd02440">
    <property type="entry name" value="AdoMet_MTases"/>
    <property type="match status" value="1"/>
</dbReference>
<accession>A0A7S4UTB9</accession>
<evidence type="ECO:0000256" key="3">
    <source>
        <dbReference type="ARBA" id="ARBA00022679"/>
    </source>
</evidence>
<reference evidence="5" key="1">
    <citation type="submission" date="2021-01" db="EMBL/GenBank/DDBJ databases">
        <authorList>
            <person name="Corre E."/>
            <person name="Pelletier E."/>
            <person name="Niang G."/>
            <person name="Scheremetjew M."/>
            <person name="Finn R."/>
            <person name="Kale V."/>
            <person name="Holt S."/>
            <person name="Cochrane G."/>
            <person name="Meng A."/>
            <person name="Brown T."/>
            <person name="Cohen L."/>
        </authorList>
    </citation>
    <scope>NUCLEOTIDE SEQUENCE</scope>
    <source>
        <strain evidence="5">CCMP 2712</strain>
    </source>
</reference>
<sequence length="232" mass="26401">MNMAADYGSQKFWDERYAKASGSSQVSHFEWFPSKGQDVMIEAIKRTGVGSSDRILDVGCGSSRLIWDLCDEGYTRVIGIDFSPVVIKKLQAEREQCAGAKEQTLHLFHMDAAALAFSDASIALVVDKGLLDSVLAVHDRRELWKRSGKKEAQDPFLKRAAREAEEKGRKVLVELRRILKSDGVYLVVSYEEPTYRMPFLRQASAEGEQLWREVSCETYDEDNRWFLYTCKA</sequence>
<dbReference type="AlphaFoldDB" id="A0A7S4UTB9"/>
<keyword evidence="2" id="KW-0489">Methyltransferase</keyword>
<dbReference type="InterPro" id="IPR025714">
    <property type="entry name" value="Methyltranfer_dom"/>
</dbReference>
<dbReference type="EMBL" id="HBKN01049584">
    <property type="protein sequence ID" value="CAE2340276.1"/>
    <property type="molecule type" value="Transcribed_RNA"/>
</dbReference>
<dbReference type="InterPro" id="IPR051419">
    <property type="entry name" value="Lys/N-term_MeTrsfase_sf"/>
</dbReference>
<dbReference type="SUPFAM" id="SSF53335">
    <property type="entry name" value="S-adenosyl-L-methionine-dependent methyltransferases"/>
    <property type="match status" value="1"/>
</dbReference>
<dbReference type="Pfam" id="PF13847">
    <property type="entry name" value="Methyltransf_31"/>
    <property type="match status" value="1"/>
</dbReference>
<keyword evidence="3" id="KW-0808">Transferase</keyword>
<name>A0A7S4UTB9_GUITH</name>
<evidence type="ECO:0000256" key="2">
    <source>
        <dbReference type="ARBA" id="ARBA00022603"/>
    </source>
</evidence>
<proteinExistence type="inferred from homology"/>